<accession>A0AB34JSK8</accession>
<feature type="transmembrane region" description="Helical" evidence="5">
    <location>
        <begin position="388"/>
        <end position="413"/>
    </location>
</feature>
<name>A0AB34JSK8_PRYPA</name>
<dbReference type="InterPro" id="IPR036259">
    <property type="entry name" value="MFS_trans_sf"/>
</dbReference>
<comment type="subcellular location">
    <subcellularLocation>
        <location evidence="1">Membrane</location>
        <topology evidence="1">Multi-pass membrane protein</topology>
    </subcellularLocation>
</comment>
<dbReference type="PANTHER" id="PTHR12778:SF9">
    <property type="entry name" value="ACETYL-COENZYME A TRANSPORTER 1"/>
    <property type="match status" value="1"/>
</dbReference>
<evidence type="ECO:0000313" key="6">
    <source>
        <dbReference type="EMBL" id="KAL1524007.1"/>
    </source>
</evidence>
<feature type="transmembrane region" description="Helical" evidence="5">
    <location>
        <begin position="79"/>
        <end position="97"/>
    </location>
</feature>
<feature type="transmembrane region" description="Helical" evidence="5">
    <location>
        <begin position="323"/>
        <end position="340"/>
    </location>
</feature>
<dbReference type="GO" id="GO:0008521">
    <property type="term" value="F:acetyl-CoA transmembrane transporter activity"/>
    <property type="evidence" value="ECO:0007669"/>
    <property type="project" value="InterPro"/>
</dbReference>
<sequence length="472" mass="50767">MGSSAWPPASTSASLLGLYALQGLSFGLANGSLPVLLARRASFSQIALLSLVSWPYALKGLFAPLVDVFWSRSVGRRKSWVLPCTLLSGLVLGILAATAEQLVVSGSIGALASALFVAVLCLAAQDVAVDAWAIELLPRKHLAFASVYQTLGMSLGNIVGHPLVLFLTSFDVSLGRILSAVSLAHATMAVLTAFLPDLKDSERPTLEHVLRRMYHLACARRTALIGVMCLLQRISVAMLDGCAEIYYMRLPHAAPEQLAWFAAFLSPVAIIASITAAYTLGHDDSPGHLERMILRGALLLLFCGATIPWVLTWHSVTSWRSSAALLGLFVVYAVANKLWWTVQGALFNQLVADSPDQQVRASHLTLLNAISNVGKFWPKPLAHLSVDFLGFGVTSMVFVGFGVALWPAMVAAVHRLLRELRCDARLAILDGAVQECDDPGEEMALVSKSIQSFDLTDCRSTTCMGAGSKHQF</sequence>
<dbReference type="AlphaFoldDB" id="A0AB34JSK8"/>
<evidence type="ECO:0000256" key="1">
    <source>
        <dbReference type="ARBA" id="ARBA00004141"/>
    </source>
</evidence>
<dbReference type="InterPro" id="IPR024371">
    <property type="entry name" value="AcetylCoA_trans_1-like"/>
</dbReference>
<keyword evidence="7" id="KW-1185">Reference proteome</keyword>
<gene>
    <name evidence="6" type="ORF">AB1Y20_018922</name>
</gene>
<feature type="transmembrane region" description="Helical" evidence="5">
    <location>
        <begin position="145"/>
        <end position="168"/>
    </location>
</feature>
<dbReference type="Proteomes" id="UP001515480">
    <property type="component" value="Unassembled WGS sequence"/>
</dbReference>
<feature type="transmembrane region" description="Helical" evidence="5">
    <location>
        <begin position="103"/>
        <end position="124"/>
    </location>
</feature>
<evidence type="ECO:0000256" key="5">
    <source>
        <dbReference type="SAM" id="Phobius"/>
    </source>
</evidence>
<dbReference type="InterPro" id="IPR004752">
    <property type="entry name" value="AmpG_permease/AT-1"/>
</dbReference>
<protein>
    <recommendedName>
        <fullName evidence="8">Solute carrier family 40 protein</fullName>
    </recommendedName>
</protein>
<evidence type="ECO:0000313" key="7">
    <source>
        <dbReference type="Proteomes" id="UP001515480"/>
    </source>
</evidence>
<comment type="caution">
    <text evidence="6">The sequence shown here is derived from an EMBL/GenBank/DDBJ whole genome shotgun (WGS) entry which is preliminary data.</text>
</comment>
<feature type="transmembrane region" description="Helical" evidence="5">
    <location>
        <begin position="258"/>
        <end position="280"/>
    </location>
</feature>
<evidence type="ECO:0000256" key="2">
    <source>
        <dbReference type="ARBA" id="ARBA00022692"/>
    </source>
</evidence>
<keyword evidence="3 5" id="KW-1133">Transmembrane helix</keyword>
<dbReference type="EMBL" id="JBGBPQ010000005">
    <property type="protein sequence ID" value="KAL1524007.1"/>
    <property type="molecule type" value="Genomic_DNA"/>
</dbReference>
<evidence type="ECO:0000256" key="3">
    <source>
        <dbReference type="ARBA" id="ARBA00022989"/>
    </source>
</evidence>
<feature type="transmembrane region" description="Helical" evidence="5">
    <location>
        <begin position="174"/>
        <end position="195"/>
    </location>
</feature>
<dbReference type="Pfam" id="PF13000">
    <property type="entry name" value="Acatn"/>
    <property type="match status" value="1"/>
</dbReference>
<dbReference type="PANTHER" id="PTHR12778">
    <property type="entry name" value="SOLUTE CARRIER FAMILY 33 ACETYL-COA TRANSPORTER -RELATED"/>
    <property type="match status" value="1"/>
</dbReference>
<proteinExistence type="predicted"/>
<evidence type="ECO:0008006" key="8">
    <source>
        <dbReference type="Google" id="ProtNLM"/>
    </source>
</evidence>
<dbReference type="GO" id="GO:0016020">
    <property type="term" value="C:membrane"/>
    <property type="evidence" value="ECO:0007669"/>
    <property type="project" value="UniProtKB-SubCell"/>
</dbReference>
<feature type="transmembrane region" description="Helical" evidence="5">
    <location>
        <begin position="292"/>
        <end position="311"/>
    </location>
</feature>
<keyword evidence="2 5" id="KW-0812">Transmembrane</keyword>
<dbReference type="GO" id="GO:0035348">
    <property type="term" value="P:acetyl-CoA transmembrane transport"/>
    <property type="evidence" value="ECO:0007669"/>
    <property type="project" value="InterPro"/>
</dbReference>
<dbReference type="Gene3D" id="1.20.1250.20">
    <property type="entry name" value="MFS general substrate transporter like domains"/>
    <property type="match status" value="1"/>
</dbReference>
<evidence type="ECO:0000256" key="4">
    <source>
        <dbReference type="ARBA" id="ARBA00023136"/>
    </source>
</evidence>
<keyword evidence="4 5" id="KW-0472">Membrane</keyword>
<dbReference type="SUPFAM" id="SSF103473">
    <property type="entry name" value="MFS general substrate transporter"/>
    <property type="match status" value="1"/>
</dbReference>
<organism evidence="6 7">
    <name type="scientific">Prymnesium parvum</name>
    <name type="common">Toxic golden alga</name>
    <dbReference type="NCBI Taxonomy" id="97485"/>
    <lineage>
        <taxon>Eukaryota</taxon>
        <taxon>Haptista</taxon>
        <taxon>Haptophyta</taxon>
        <taxon>Prymnesiophyceae</taxon>
        <taxon>Prymnesiales</taxon>
        <taxon>Prymnesiaceae</taxon>
        <taxon>Prymnesium</taxon>
    </lineage>
</organism>
<reference evidence="6 7" key="1">
    <citation type="journal article" date="2024" name="Science">
        <title>Giant polyketide synthase enzymes in the biosynthesis of giant marine polyether toxins.</title>
        <authorList>
            <person name="Fallon T.R."/>
            <person name="Shende V.V."/>
            <person name="Wierzbicki I.H."/>
            <person name="Pendleton A.L."/>
            <person name="Watervoot N.F."/>
            <person name="Auber R.P."/>
            <person name="Gonzalez D.J."/>
            <person name="Wisecaver J.H."/>
            <person name="Moore B.S."/>
        </authorList>
    </citation>
    <scope>NUCLEOTIDE SEQUENCE [LARGE SCALE GENOMIC DNA]</scope>
    <source>
        <strain evidence="6 7">12B1</strain>
    </source>
</reference>